<proteinExistence type="predicted"/>
<comment type="caution">
    <text evidence="1">The sequence shown here is derived from an EMBL/GenBank/DDBJ whole genome shotgun (WGS) entry which is preliminary data.</text>
</comment>
<sequence>MIAKHKASKTNTKLLKFKDFSLELAYYSGSTVYDQWLQLLNDLGDYADFYWDMPQMQYDLVKSDKEWQKFLSHPERQPFKIRIKEWHAWSIEQLYQRTLEIIQLSVTLLRSAKTPKECHQKIKDSLATIVKGMVHSRYNKYEMELSDSYVGITPKMRAEGNMYVTETMKARFDYFISVAALESNRQPKEIHAKLLAACQNNLARLGEFFATCQFSDELKDIYSAYTKAAKRDMTMPTQNIVLGFTIWKELYEHGVDMDTYLELLGYPNADTVKKRLLKFASDKEVLKEIVTHFKNERPESYKTWKQKGEIPYMSIFQEEARIFKQPTKLRTDNETRAMIETCQQKISAYFPLSTEESPRQLIFNSIHPFAVKRAYQSQTKNHEMKSINITVMTPTTDSEHDYLETLAHETTHAIHSIILHRAAEFSVLTKEQADQVPTSVLEDFSQLVEGQFKSTAHSKNSTVKAKYFTSFMQALASWSQVPFSIVQLEIREKFEILLKKGVTELSSEFLEQLQFEYDMKLQKLWEGLLHFTRPSYTAFDWFMPLAPYDALVYMKRFIVLSKNKMATDKPTAKKKLSMNEALSHRFGVRWIASQDGRILLYWLLLETGRNHATEDFGDIILKKDTCECLEELQRIGISAQEFSQRT</sequence>
<reference evidence="2" key="1">
    <citation type="submission" date="2017-09" db="EMBL/GenBank/DDBJ databases">
        <title>Depth-based differentiation of microbial function through sediment-hosted aquifers and enrichment of novel symbionts in the deep terrestrial subsurface.</title>
        <authorList>
            <person name="Probst A.J."/>
            <person name="Ladd B."/>
            <person name="Jarett J.K."/>
            <person name="Geller-Mcgrath D.E."/>
            <person name="Sieber C.M.K."/>
            <person name="Emerson J.B."/>
            <person name="Anantharaman K."/>
            <person name="Thomas B.C."/>
            <person name="Malmstrom R."/>
            <person name="Stieglmeier M."/>
            <person name="Klingl A."/>
            <person name="Woyke T."/>
            <person name="Ryan C.M."/>
            <person name="Banfield J.F."/>
        </authorList>
    </citation>
    <scope>NUCLEOTIDE SEQUENCE [LARGE SCALE GENOMIC DNA]</scope>
</reference>
<dbReference type="Proteomes" id="UP000228952">
    <property type="component" value="Unassembled WGS sequence"/>
</dbReference>
<accession>A0A2M7W2F4</accession>
<organism evidence="1 2">
    <name type="scientific">Candidatus Dojkabacteria bacterium CG_4_10_14_0_2_um_filter_Dojkabacteria_WS6_41_15</name>
    <dbReference type="NCBI Taxonomy" id="2014249"/>
    <lineage>
        <taxon>Bacteria</taxon>
        <taxon>Candidatus Dojkabacteria</taxon>
    </lineage>
</organism>
<dbReference type="AlphaFoldDB" id="A0A2M7W2F4"/>
<name>A0A2M7W2F4_9BACT</name>
<protein>
    <recommendedName>
        <fullName evidence="3">Peptidase M3A/M3B catalytic domain-containing protein</fullName>
    </recommendedName>
</protein>
<evidence type="ECO:0000313" key="1">
    <source>
        <dbReference type="EMBL" id="PJA14768.1"/>
    </source>
</evidence>
<dbReference type="EMBL" id="PFQB01000038">
    <property type="protein sequence ID" value="PJA14768.1"/>
    <property type="molecule type" value="Genomic_DNA"/>
</dbReference>
<evidence type="ECO:0008006" key="3">
    <source>
        <dbReference type="Google" id="ProtNLM"/>
    </source>
</evidence>
<gene>
    <name evidence="1" type="ORF">COX64_01620</name>
</gene>
<evidence type="ECO:0000313" key="2">
    <source>
        <dbReference type="Proteomes" id="UP000228952"/>
    </source>
</evidence>